<dbReference type="NCBIfam" id="NF000595">
    <property type="entry name" value="PRK00015.1-3"/>
    <property type="match status" value="1"/>
</dbReference>
<dbReference type="Gene3D" id="3.30.420.10">
    <property type="entry name" value="Ribonuclease H-like superfamily/Ribonuclease H"/>
    <property type="match status" value="1"/>
</dbReference>
<keyword evidence="8 14" id="KW-0963">Cytoplasm</keyword>
<evidence type="ECO:0000256" key="6">
    <source>
        <dbReference type="ARBA" id="ARBA00012180"/>
    </source>
</evidence>
<evidence type="ECO:0000256" key="17">
    <source>
        <dbReference type="SAM" id="Coils"/>
    </source>
</evidence>
<evidence type="ECO:0000256" key="13">
    <source>
        <dbReference type="ARBA" id="ARBA00023211"/>
    </source>
</evidence>
<dbReference type="InterPro" id="IPR036397">
    <property type="entry name" value="RNaseH_sf"/>
</dbReference>
<evidence type="ECO:0000259" key="18">
    <source>
        <dbReference type="PROSITE" id="PS51975"/>
    </source>
</evidence>
<dbReference type="OrthoDB" id="9803420at2"/>
<evidence type="ECO:0000313" key="19">
    <source>
        <dbReference type="EMBL" id="TCT26790.1"/>
    </source>
</evidence>
<organism evidence="19 20">
    <name type="scientific">Melghiribacillus thermohalophilus</name>
    <dbReference type="NCBI Taxonomy" id="1324956"/>
    <lineage>
        <taxon>Bacteria</taxon>
        <taxon>Bacillati</taxon>
        <taxon>Bacillota</taxon>
        <taxon>Bacilli</taxon>
        <taxon>Bacillales</taxon>
        <taxon>Bacillaceae</taxon>
        <taxon>Melghiribacillus</taxon>
    </lineage>
</organism>
<keyword evidence="11 14" id="KW-0255">Endonuclease</keyword>
<dbReference type="InterPro" id="IPR024567">
    <property type="entry name" value="RNase_HII/HIII_dom"/>
</dbReference>
<dbReference type="PANTHER" id="PTHR10954:SF18">
    <property type="entry name" value="RIBONUCLEASE HII"/>
    <property type="match status" value="1"/>
</dbReference>
<evidence type="ECO:0000256" key="3">
    <source>
        <dbReference type="ARBA" id="ARBA00004065"/>
    </source>
</evidence>
<keyword evidence="10 14" id="KW-0479">Metal-binding</keyword>
<keyword evidence="13 14" id="KW-0464">Manganese</keyword>
<evidence type="ECO:0000256" key="5">
    <source>
        <dbReference type="ARBA" id="ARBA00007383"/>
    </source>
</evidence>
<feature type="domain" description="RNase H type-2" evidence="18">
    <location>
        <begin position="72"/>
        <end position="257"/>
    </location>
</feature>
<accession>A0A4R3ND10</accession>
<evidence type="ECO:0000256" key="4">
    <source>
        <dbReference type="ARBA" id="ARBA00004496"/>
    </source>
</evidence>
<comment type="cofactor">
    <cofactor evidence="14 15">
        <name>Mn(2+)</name>
        <dbReference type="ChEBI" id="CHEBI:29035"/>
    </cofactor>
    <cofactor evidence="14 15">
        <name>Mg(2+)</name>
        <dbReference type="ChEBI" id="CHEBI:18420"/>
    </cofactor>
    <text evidence="14 15">Manganese or magnesium. Binds 1 divalent metal ion per monomer in the absence of substrate. May bind a second metal ion after substrate binding.</text>
</comment>
<comment type="function">
    <text evidence="3 14 16">Endonuclease that specifically degrades the RNA of RNA-DNA hybrids.</text>
</comment>
<evidence type="ECO:0000256" key="16">
    <source>
        <dbReference type="RuleBase" id="RU003515"/>
    </source>
</evidence>
<dbReference type="AlphaFoldDB" id="A0A4R3ND10"/>
<protein>
    <recommendedName>
        <fullName evidence="7 14">Ribonuclease HII</fullName>
        <shortName evidence="14">RNase HII</shortName>
        <ecNumber evidence="6 14">3.1.26.4</ecNumber>
    </recommendedName>
</protein>
<feature type="binding site" evidence="14 15">
    <location>
        <position position="78"/>
    </location>
    <ligand>
        <name>a divalent metal cation</name>
        <dbReference type="ChEBI" id="CHEBI:60240"/>
    </ligand>
</feature>
<feature type="binding site" evidence="14 15">
    <location>
        <position position="170"/>
    </location>
    <ligand>
        <name>a divalent metal cation</name>
        <dbReference type="ChEBI" id="CHEBI:60240"/>
    </ligand>
</feature>
<dbReference type="GO" id="GO:0003723">
    <property type="term" value="F:RNA binding"/>
    <property type="evidence" value="ECO:0007669"/>
    <property type="project" value="UniProtKB-UniRule"/>
</dbReference>
<dbReference type="EMBL" id="SMAN01000001">
    <property type="protein sequence ID" value="TCT26790.1"/>
    <property type="molecule type" value="Genomic_DNA"/>
</dbReference>
<evidence type="ECO:0000256" key="2">
    <source>
        <dbReference type="ARBA" id="ARBA00001946"/>
    </source>
</evidence>
<gene>
    <name evidence="14" type="primary">rnhB</name>
    <name evidence="19" type="ORF">EDD68_101143</name>
</gene>
<evidence type="ECO:0000256" key="8">
    <source>
        <dbReference type="ARBA" id="ARBA00022490"/>
    </source>
</evidence>
<evidence type="ECO:0000256" key="9">
    <source>
        <dbReference type="ARBA" id="ARBA00022722"/>
    </source>
</evidence>
<dbReference type="GO" id="GO:0043137">
    <property type="term" value="P:DNA replication, removal of RNA primer"/>
    <property type="evidence" value="ECO:0007669"/>
    <property type="project" value="TreeGrafter"/>
</dbReference>
<dbReference type="GO" id="GO:0032299">
    <property type="term" value="C:ribonuclease H2 complex"/>
    <property type="evidence" value="ECO:0007669"/>
    <property type="project" value="TreeGrafter"/>
</dbReference>
<sequence>MTYQKTIKEIQNQLQTGSFTNEEWQQFVKDERKGVQTLIQSYQKKQEKKRQLQKQFEQMRVYEKSLYKKGKCFVAGIDEVGRGPLAGPVVACACILPKDFYLEGLNDSKKLSESQRNEFFEIIRKEAITYGTGIVDNQTIDRINIYQATKLAMKKAVTELSSTPDYLLIDAVELKDFPIPQTSLTKGDQLSISIAAASILAKVTRDRLMKKIHQEYPDYGFSSNAGYGTPQHLKALKQLGPSPYHRLTFAPVKDYVK</sequence>
<keyword evidence="9 14" id="KW-0540">Nuclease</keyword>
<dbReference type="InterPro" id="IPR001352">
    <property type="entry name" value="RNase_HII/HIII"/>
</dbReference>
<dbReference type="GO" id="GO:0004523">
    <property type="term" value="F:RNA-DNA hybrid ribonuclease activity"/>
    <property type="evidence" value="ECO:0007669"/>
    <property type="project" value="UniProtKB-UniRule"/>
</dbReference>
<name>A0A4R3ND10_9BACI</name>
<dbReference type="GO" id="GO:0005737">
    <property type="term" value="C:cytoplasm"/>
    <property type="evidence" value="ECO:0007669"/>
    <property type="project" value="UniProtKB-SubCell"/>
</dbReference>
<reference evidence="19 20" key="1">
    <citation type="submission" date="2019-03" db="EMBL/GenBank/DDBJ databases">
        <title>Genomic Encyclopedia of Type Strains, Phase IV (KMG-IV): sequencing the most valuable type-strain genomes for metagenomic binning, comparative biology and taxonomic classification.</title>
        <authorList>
            <person name="Goeker M."/>
        </authorList>
    </citation>
    <scope>NUCLEOTIDE SEQUENCE [LARGE SCALE GENOMIC DNA]</scope>
    <source>
        <strain evidence="19 20">DSM 25894</strain>
    </source>
</reference>
<dbReference type="FunFam" id="3.30.420.10:FF:000006">
    <property type="entry name" value="Ribonuclease HII"/>
    <property type="match status" value="1"/>
</dbReference>
<evidence type="ECO:0000256" key="1">
    <source>
        <dbReference type="ARBA" id="ARBA00000077"/>
    </source>
</evidence>
<dbReference type="RefSeq" id="WP_132370132.1">
    <property type="nucleotide sequence ID" value="NZ_SMAN01000001.1"/>
</dbReference>
<dbReference type="EC" id="3.1.26.4" evidence="6 14"/>
<keyword evidence="20" id="KW-1185">Reference proteome</keyword>
<dbReference type="PROSITE" id="PS51975">
    <property type="entry name" value="RNASE_H_2"/>
    <property type="match status" value="1"/>
</dbReference>
<dbReference type="InterPro" id="IPR012337">
    <property type="entry name" value="RNaseH-like_sf"/>
</dbReference>
<comment type="caution">
    <text evidence="19">The sequence shown here is derived from an EMBL/GenBank/DDBJ whole genome shotgun (WGS) entry which is preliminary data.</text>
</comment>
<evidence type="ECO:0000256" key="14">
    <source>
        <dbReference type="HAMAP-Rule" id="MF_00052"/>
    </source>
</evidence>
<dbReference type="GO" id="GO:0030145">
    <property type="term" value="F:manganese ion binding"/>
    <property type="evidence" value="ECO:0007669"/>
    <property type="project" value="UniProtKB-UniRule"/>
</dbReference>
<evidence type="ECO:0000256" key="10">
    <source>
        <dbReference type="ARBA" id="ARBA00022723"/>
    </source>
</evidence>
<evidence type="ECO:0000313" key="20">
    <source>
        <dbReference type="Proteomes" id="UP000294650"/>
    </source>
</evidence>
<proteinExistence type="inferred from homology"/>
<comment type="cofactor">
    <cofactor evidence="2">
        <name>Mg(2+)</name>
        <dbReference type="ChEBI" id="CHEBI:18420"/>
    </cofactor>
</comment>
<dbReference type="NCBIfam" id="NF000594">
    <property type="entry name" value="PRK00015.1-1"/>
    <property type="match status" value="1"/>
</dbReference>
<feature type="coiled-coil region" evidence="17">
    <location>
        <begin position="35"/>
        <end position="65"/>
    </location>
</feature>
<feature type="binding site" evidence="14 15">
    <location>
        <position position="79"/>
    </location>
    <ligand>
        <name>a divalent metal cation</name>
        <dbReference type="ChEBI" id="CHEBI:60240"/>
    </ligand>
</feature>
<dbReference type="GO" id="GO:0006298">
    <property type="term" value="P:mismatch repair"/>
    <property type="evidence" value="ECO:0007669"/>
    <property type="project" value="TreeGrafter"/>
</dbReference>
<dbReference type="HAMAP" id="MF_00052_B">
    <property type="entry name" value="RNase_HII_B"/>
    <property type="match status" value="1"/>
</dbReference>
<dbReference type="Proteomes" id="UP000294650">
    <property type="component" value="Unassembled WGS sequence"/>
</dbReference>
<comment type="catalytic activity">
    <reaction evidence="1 14 15 16">
        <text>Endonucleolytic cleavage to 5'-phosphomonoester.</text>
        <dbReference type="EC" id="3.1.26.4"/>
    </reaction>
</comment>
<evidence type="ECO:0000256" key="15">
    <source>
        <dbReference type="PROSITE-ProRule" id="PRU01319"/>
    </source>
</evidence>
<dbReference type="InterPro" id="IPR022898">
    <property type="entry name" value="RNase_HII"/>
</dbReference>
<evidence type="ECO:0000256" key="12">
    <source>
        <dbReference type="ARBA" id="ARBA00022801"/>
    </source>
</evidence>
<dbReference type="CDD" id="cd07182">
    <property type="entry name" value="RNase_HII_bacteria_HII_like"/>
    <property type="match status" value="1"/>
</dbReference>
<comment type="subcellular location">
    <subcellularLocation>
        <location evidence="4 14">Cytoplasm</location>
    </subcellularLocation>
</comment>
<keyword evidence="17" id="KW-0175">Coiled coil</keyword>
<dbReference type="Pfam" id="PF01351">
    <property type="entry name" value="RNase_HII"/>
    <property type="match status" value="1"/>
</dbReference>
<evidence type="ECO:0000256" key="7">
    <source>
        <dbReference type="ARBA" id="ARBA00019179"/>
    </source>
</evidence>
<dbReference type="SUPFAM" id="SSF53098">
    <property type="entry name" value="Ribonuclease H-like"/>
    <property type="match status" value="1"/>
</dbReference>
<comment type="similarity">
    <text evidence="5 14 16">Belongs to the RNase HII family.</text>
</comment>
<keyword evidence="12 14" id="KW-0378">Hydrolase</keyword>
<evidence type="ECO:0000256" key="11">
    <source>
        <dbReference type="ARBA" id="ARBA00022759"/>
    </source>
</evidence>
<dbReference type="PANTHER" id="PTHR10954">
    <property type="entry name" value="RIBONUCLEASE H2 SUBUNIT A"/>
    <property type="match status" value="1"/>
</dbReference>